<dbReference type="GO" id="GO:0005654">
    <property type="term" value="C:nucleoplasm"/>
    <property type="evidence" value="ECO:0007669"/>
    <property type="project" value="TreeGrafter"/>
</dbReference>
<evidence type="ECO:0000256" key="1">
    <source>
        <dbReference type="ARBA" id="ARBA00022722"/>
    </source>
</evidence>
<evidence type="ECO:0000256" key="4">
    <source>
        <dbReference type="ARBA" id="ARBA00022884"/>
    </source>
</evidence>
<evidence type="ECO:0000313" key="10">
    <source>
        <dbReference type="Proteomes" id="UP000620124"/>
    </source>
</evidence>
<reference evidence="9" key="1">
    <citation type="submission" date="2020-05" db="EMBL/GenBank/DDBJ databases">
        <title>Mycena genomes resolve the evolution of fungal bioluminescence.</title>
        <authorList>
            <person name="Tsai I.J."/>
        </authorList>
    </citation>
    <scope>NUCLEOTIDE SEQUENCE</scope>
    <source>
        <strain evidence="9">CCC161011</strain>
    </source>
</reference>
<dbReference type="SMART" id="SM00535">
    <property type="entry name" value="RIBOc"/>
    <property type="match status" value="1"/>
</dbReference>
<accession>A0A8H6Y5L2</accession>
<dbReference type="InterPro" id="IPR000999">
    <property type="entry name" value="RNase_III_dom"/>
</dbReference>
<evidence type="ECO:0000256" key="5">
    <source>
        <dbReference type="PROSITE-ProRule" id="PRU00266"/>
    </source>
</evidence>
<dbReference type="Pfam" id="PF14622">
    <property type="entry name" value="Ribonucleas_3_3"/>
    <property type="match status" value="1"/>
</dbReference>
<dbReference type="InterPro" id="IPR036389">
    <property type="entry name" value="RNase_III_sf"/>
</dbReference>
<dbReference type="EMBL" id="JACAZI010000009">
    <property type="protein sequence ID" value="KAF7352356.1"/>
    <property type="molecule type" value="Genomic_DNA"/>
</dbReference>
<dbReference type="PROSITE" id="PS50137">
    <property type="entry name" value="DS_RBD"/>
    <property type="match status" value="1"/>
</dbReference>
<feature type="domain" description="DRBM" evidence="7">
    <location>
        <begin position="340"/>
        <end position="383"/>
    </location>
</feature>
<dbReference type="GO" id="GO:0034475">
    <property type="term" value="P:U4 snRNA 3'-end processing"/>
    <property type="evidence" value="ECO:0007669"/>
    <property type="project" value="TreeGrafter"/>
</dbReference>
<comment type="caution">
    <text evidence="9">The sequence shown here is derived from an EMBL/GenBank/DDBJ whole genome shotgun (WGS) entry which is preliminary data.</text>
</comment>
<organism evidence="9 10">
    <name type="scientific">Mycena venus</name>
    <dbReference type="NCBI Taxonomy" id="2733690"/>
    <lineage>
        <taxon>Eukaryota</taxon>
        <taxon>Fungi</taxon>
        <taxon>Dikarya</taxon>
        <taxon>Basidiomycota</taxon>
        <taxon>Agaricomycotina</taxon>
        <taxon>Agaricomycetes</taxon>
        <taxon>Agaricomycetidae</taxon>
        <taxon>Agaricales</taxon>
        <taxon>Marasmiineae</taxon>
        <taxon>Mycenaceae</taxon>
        <taxon>Mycena</taxon>
    </lineage>
</organism>
<feature type="domain" description="RNase III" evidence="8">
    <location>
        <begin position="102"/>
        <end position="216"/>
    </location>
</feature>
<keyword evidence="2" id="KW-0255">Endonuclease</keyword>
<evidence type="ECO:0000259" key="8">
    <source>
        <dbReference type="PROSITE" id="PS50142"/>
    </source>
</evidence>
<dbReference type="OrthoDB" id="2392202at2759"/>
<evidence type="ECO:0000256" key="3">
    <source>
        <dbReference type="ARBA" id="ARBA00022801"/>
    </source>
</evidence>
<dbReference type="InterPro" id="IPR014720">
    <property type="entry name" value="dsRBD_dom"/>
</dbReference>
<dbReference type="SUPFAM" id="SSF69065">
    <property type="entry name" value="RNase III domain-like"/>
    <property type="match status" value="1"/>
</dbReference>
<proteinExistence type="predicted"/>
<evidence type="ECO:0000256" key="6">
    <source>
        <dbReference type="SAM" id="MobiDB-lite"/>
    </source>
</evidence>
<keyword evidence="10" id="KW-1185">Reference proteome</keyword>
<name>A0A8H6Y5L2_9AGAR</name>
<protein>
    <submittedName>
        <fullName evidence="9">Phosphoadenosine phosphosulfate reductase</fullName>
    </submittedName>
</protein>
<evidence type="ECO:0000313" key="9">
    <source>
        <dbReference type="EMBL" id="KAF7352356.1"/>
    </source>
</evidence>
<dbReference type="PROSITE" id="PS50142">
    <property type="entry name" value="RNASE_3_2"/>
    <property type="match status" value="1"/>
</dbReference>
<keyword evidence="1" id="KW-0540">Nuclease</keyword>
<dbReference type="GO" id="GO:0004525">
    <property type="term" value="F:ribonuclease III activity"/>
    <property type="evidence" value="ECO:0007669"/>
    <property type="project" value="InterPro"/>
</dbReference>
<keyword evidence="4 5" id="KW-0694">RNA-binding</keyword>
<evidence type="ECO:0000259" key="7">
    <source>
        <dbReference type="PROSITE" id="PS50137"/>
    </source>
</evidence>
<dbReference type="Pfam" id="PF00035">
    <property type="entry name" value="dsrm"/>
    <property type="match status" value="1"/>
</dbReference>
<dbReference type="SUPFAM" id="SSF54768">
    <property type="entry name" value="dsRNA-binding domain-like"/>
    <property type="match status" value="1"/>
</dbReference>
<dbReference type="CDD" id="cd00593">
    <property type="entry name" value="RIBOc"/>
    <property type="match status" value="1"/>
</dbReference>
<dbReference type="GO" id="GO:0006369">
    <property type="term" value="P:termination of RNA polymerase II transcription"/>
    <property type="evidence" value="ECO:0007669"/>
    <property type="project" value="TreeGrafter"/>
</dbReference>
<dbReference type="Proteomes" id="UP000620124">
    <property type="component" value="Unassembled WGS sequence"/>
</dbReference>
<dbReference type="GO" id="GO:0006364">
    <property type="term" value="P:rRNA processing"/>
    <property type="evidence" value="ECO:0007669"/>
    <property type="project" value="TreeGrafter"/>
</dbReference>
<dbReference type="GO" id="GO:0003723">
    <property type="term" value="F:RNA binding"/>
    <property type="evidence" value="ECO:0007669"/>
    <property type="project" value="UniProtKB-UniRule"/>
</dbReference>
<feature type="region of interest" description="Disordered" evidence="6">
    <location>
        <begin position="313"/>
        <end position="342"/>
    </location>
</feature>
<dbReference type="Gene3D" id="1.10.1520.10">
    <property type="entry name" value="Ribonuclease III domain"/>
    <property type="match status" value="1"/>
</dbReference>
<dbReference type="AlphaFoldDB" id="A0A8H6Y5L2"/>
<dbReference type="Gene3D" id="3.30.160.20">
    <property type="match status" value="1"/>
</dbReference>
<feature type="region of interest" description="Disordered" evidence="6">
    <location>
        <begin position="257"/>
        <end position="281"/>
    </location>
</feature>
<keyword evidence="3" id="KW-0378">Hydrolase</keyword>
<sequence>MNSMSMNRRISTVARALSRSLHAYPGTPCRTCLCELMRRLNIRSQPEIGTTTAFAAFPFPPAIMSSTLQHGVLLHRPDFGVNACQFPPLPTIQREDIRLRVFTHRSYYARSAHVFEDRPDDPSPDNEKFEHLGDSVLGFVVTSLVSDMYPNLRVGPSTKVRAKIVGNSTLAEISVRYKLPEQLRLHPAQAVTLCASTNVQADVFESFIGGLFTDQGIEACHAWLRPLFGPYARVAYDAVRMEHGLLPVSVGTSAVSPAHNGTGLQPTSPAPSSHSSGAGDGSITTGHLALFNQRLQKGDARVEWVYSDQHPFGESNELHPGAAAENGNDNAPDRFARAHGNKSTPVWSVQVLVDGEVYGRGRGNTKKAARNEAAKQGLVRMGVAVW</sequence>
<dbReference type="PANTHER" id="PTHR11207:SF0">
    <property type="entry name" value="RIBONUCLEASE 3"/>
    <property type="match status" value="1"/>
</dbReference>
<evidence type="ECO:0000256" key="2">
    <source>
        <dbReference type="ARBA" id="ARBA00022759"/>
    </source>
</evidence>
<dbReference type="PANTHER" id="PTHR11207">
    <property type="entry name" value="RIBONUCLEASE III"/>
    <property type="match status" value="1"/>
</dbReference>
<gene>
    <name evidence="9" type="ORF">MVEN_01199400</name>
</gene>